<organism evidence="2 3">
    <name type="scientific">Herpetosiphon geysericola</name>
    <dbReference type="NCBI Taxonomy" id="70996"/>
    <lineage>
        <taxon>Bacteria</taxon>
        <taxon>Bacillati</taxon>
        <taxon>Chloroflexota</taxon>
        <taxon>Chloroflexia</taxon>
        <taxon>Herpetosiphonales</taxon>
        <taxon>Herpetosiphonaceae</taxon>
        <taxon>Herpetosiphon</taxon>
    </lineage>
</organism>
<keyword evidence="3" id="KW-1185">Reference proteome</keyword>
<keyword evidence="1" id="KW-1133">Transmembrane helix</keyword>
<evidence type="ECO:0000256" key="1">
    <source>
        <dbReference type="SAM" id="Phobius"/>
    </source>
</evidence>
<accession>A0A0P6Z2A2</accession>
<reference evidence="2 3" key="1">
    <citation type="submission" date="2015-07" db="EMBL/GenBank/DDBJ databases">
        <title>Whole genome sequence of Herpetosiphon geysericola DSM 7119.</title>
        <authorList>
            <person name="Hemp J."/>
            <person name="Ward L.M."/>
            <person name="Pace L.A."/>
            <person name="Fischer W.W."/>
        </authorList>
    </citation>
    <scope>NUCLEOTIDE SEQUENCE [LARGE SCALE GENOMIC DNA]</scope>
    <source>
        <strain evidence="2 3">DSM 7119</strain>
    </source>
</reference>
<evidence type="ECO:0000313" key="3">
    <source>
        <dbReference type="Proteomes" id="UP000050277"/>
    </source>
</evidence>
<dbReference type="STRING" id="70996.SE18_02520"/>
<sequence>MESVAKKSCFVDDRFNAEAQSNDGYGLWAIGIFFVQFVQFVAKNETFVRFVFFVVKKSPYHS</sequence>
<comment type="caution">
    <text evidence="2">The sequence shown here is derived from an EMBL/GenBank/DDBJ whole genome shotgun (WGS) entry which is preliminary data.</text>
</comment>
<keyword evidence="1" id="KW-0812">Transmembrane</keyword>
<name>A0A0P6Z2A2_9CHLR</name>
<protein>
    <submittedName>
        <fullName evidence="2">Uncharacterized protein</fullName>
    </submittedName>
</protein>
<dbReference type="Proteomes" id="UP000050277">
    <property type="component" value="Unassembled WGS sequence"/>
</dbReference>
<gene>
    <name evidence="2" type="ORF">SE18_02520</name>
</gene>
<feature type="transmembrane region" description="Helical" evidence="1">
    <location>
        <begin position="25"/>
        <end position="42"/>
    </location>
</feature>
<dbReference type="EMBL" id="LGKP01000006">
    <property type="protein sequence ID" value="KPL91320.1"/>
    <property type="molecule type" value="Genomic_DNA"/>
</dbReference>
<keyword evidence="1" id="KW-0472">Membrane</keyword>
<dbReference type="AlphaFoldDB" id="A0A0P6Z2A2"/>
<proteinExistence type="predicted"/>
<evidence type="ECO:0000313" key="2">
    <source>
        <dbReference type="EMBL" id="KPL91320.1"/>
    </source>
</evidence>